<dbReference type="RefSeq" id="WP_258877008.1">
    <property type="nucleotide sequence ID" value="NZ_CP048914.1"/>
</dbReference>
<dbReference type="PANTHER" id="PTHR42734:SF17">
    <property type="entry name" value="METAL TRANSPORT SYSTEM ATP-BINDING PROTEIN TM_0124-RELATED"/>
    <property type="match status" value="1"/>
</dbReference>
<evidence type="ECO:0000256" key="3">
    <source>
        <dbReference type="ARBA" id="ARBA00022741"/>
    </source>
</evidence>
<evidence type="ECO:0000259" key="5">
    <source>
        <dbReference type="PROSITE" id="PS50893"/>
    </source>
</evidence>
<gene>
    <name evidence="6" type="ORF">G4Z02_05520</name>
</gene>
<proteinExistence type="inferred from homology"/>
<dbReference type="InterPro" id="IPR050153">
    <property type="entry name" value="Metal_Ion_Import_ABC"/>
</dbReference>
<name>A0A7L7KRA7_9MOLU</name>
<dbReference type="InterPro" id="IPR003439">
    <property type="entry name" value="ABC_transporter-like_ATP-bd"/>
</dbReference>
<protein>
    <submittedName>
        <fullName evidence="6">ATP-binding cassette domain-containing protein</fullName>
    </submittedName>
</protein>
<dbReference type="SMART" id="SM00382">
    <property type="entry name" value="AAA"/>
    <property type="match status" value="1"/>
</dbReference>
<comment type="similarity">
    <text evidence="1">Belongs to the ABC transporter superfamily.</text>
</comment>
<dbReference type="Gene3D" id="3.40.50.300">
    <property type="entry name" value="P-loop containing nucleotide triphosphate hydrolases"/>
    <property type="match status" value="1"/>
</dbReference>
<reference evidence="6 7" key="1">
    <citation type="submission" date="2020-02" db="EMBL/GenBank/DDBJ databases">
        <authorList>
            <person name="Zheng R.K."/>
            <person name="Sun C.M."/>
        </authorList>
    </citation>
    <scope>NUCLEOTIDE SEQUENCE [LARGE SCALE GENOMIC DNA]</scope>
    <source>
        <strain evidence="7">zrk13</strain>
    </source>
</reference>
<evidence type="ECO:0000313" key="6">
    <source>
        <dbReference type="EMBL" id="QMS85227.1"/>
    </source>
</evidence>
<dbReference type="PANTHER" id="PTHR42734">
    <property type="entry name" value="METAL TRANSPORT SYSTEM ATP-BINDING PROTEIN TM_0124-RELATED"/>
    <property type="match status" value="1"/>
</dbReference>
<dbReference type="EMBL" id="CP048914">
    <property type="protein sequence ID" value="QMS85227.1"/>
    <property type="molecule type" value="Genomic_DNA"/>
</dbReference>
<evidence type="ECO:0000256" key="1">
    <source>
        <dbReference type="ARBA" id="ARBA00005417"/>
    </source>
</evidence>
<dbReference type="InterPro" id="IPR017871">
    <property type="entry name" value="ABC_transporter-like_CS"/>
</dbReference>
<organism evidence="6 7">
    <name type="scientific">Candidatus Xianfuyuplasma coldseepsis</name>
    <dbReference type="NCBI Taxonomy" id="2782163"/>
    <lineage>
        <taxon>Bacteria</taxon>
        <taxon>Bacillati</taxon>
        <taxon>Mycoplasmatota</taxon>
        <taxon>Mollicutes</taxon>
        <taxon>Candidatus Izemoplasmatales</taxon>
        <taxon>Candidatus Izemoplasmataceae</taxon>
        <taxon>Candidatus Xianfuyuplasma</taxon>
    </lineage>
</organism>
<dbReference type="AlphaFoldDB" id="A0A7L7KRA7"/>
<evidence type="ECO:0000256" key="4">
    <source>
        <dbReference type="ARBA" id="ARBA00022840"/>
    </source>
</evidence>
<keyword evidence="3" id="KW-0547">Nucleotide-binding</keyword>
<evidence type="ECO:0000313" key="7">
    <source>
        <dbReference type="Proteomes" id="UP000514720"/>
    </source>
</evidence>
<dbReference type="GO" id="GO:0016887">
    <property type="term" value="F:ATP hydrolysis activity"/>
    <property type="evidence" value="ECO:0007669"/>
    <property type="project" value="InterPro"/>
</dbReference>
<evidence type="ECO:0000256" key="2">
    <source>
        <dbReference type="ARBA" id="ARBA00022448"/>
    </source>
</evidence>
<dbReference type="InterPro" id="IPR003593">
    <property type="entry name" value="AAA+_ATPase"/>
</dbReference>
<dbReference type="Pfam" id="PF00005">
    <property type="entry name" value="ABC_tran"/>
    <property type="match status" value="1"/>
</dbReference>
<dbReference type="InterPro" id="IPR027417">
    <property type="entry name" value="P-loop_NTPase"/>
</dbReference>
<dbReference type="Proteomes" id="UP000514720">
    <property type="component" value="Chromosome"/>
</dbReference>
<dbReference type="PROSITE" id="PS50893">
    <property type="entry name" value="ABC_TRANSPORTER_2"/>
    <property type="match status" value="1"/>
</dbReference>
<accession>A0A7L7KRA7</accession>
<dbReference type="SUPFAM" id="SSF52540">
    <property type="entry name" value="P-loop containing nucleoside triphosphate hydrolases"/>
    <property type="match status" value="1"/>
</dbReference>
<dbReference type="GO" id="GO:0005524">
    <property type="term" value="F:ATP binding"/>
    <property type="evidence" value="ECO:0007669"/>
    <property type="project" value="UniProtKB-KW"/>
</dbReference>
<dbReference type="KEGG" id="xcl:G4Z02_05520"/>
<keyword evidence="2" id="KW-0813">Transport</keyword>
<dbReference type="PROSITE" id="PS00211">
    <property type="entry name" value="ABC_TRANSPORTER_1"/>
    <property type="match status" value="1"/>
</dbReference>
<keyword evidence="7" id="KW-1185">Reference proteome</keyword>
<keyword evidence="4 6" id="KW-0067">ATP-binding</keyword>
<feature type="domain" description="ABC transporter" evidence="5">
    <location>
        <begin position="3"/>
        <end position="218"/>
    </location>
</feature>
<sequence length="218" mass="24365">MRLLIQNLTFGYDYRTVLKDISLKINSGDFLAVIGNNGAGKSTLIKCILGINKVAPGQIFLDDIDVSLFTNFINIGYVPQKFDDFNYEFPITVNEILSASNVRDISEDKLLELLDKSGILELQNENINNLSGGQLQRVFIVRSLMNDPKMLILDEPTVGVDRKNVEAFYKLVNELNAGGITIILITHNIHESKANLSHVLSIHNGEGVFREVERGEDE</sequence>